<dbReference type="Gene3D" id="2.40.30.10">
    <property type="entry name" value="Translation factors"/>
    <property type="match status" value="1"/>
</dbReference>
<dbReference type="PRINTS" id="PR00410">
    <property type="entry name" value="PHEHYDRXLASE"/>
</dbReference>
<keyword evidence="3" id="KW-0001">2Fe-2S</keyword>
<dbReference type="OrthoDB" id="573132at2"/>
<dbReference type="InterPro" id="IPR001433">
    <property type="entry name" value="OxRdtase_FAD/NAD-bd"/>
</dbReference>
<dbReference type="Proteomes" id="UP000184184">
    <property type="component" value="Unassembled WGS sequence"/>
</dbReference>
<dbReference type="InterPro" id="IPR001709">
    <property type="entry name" value="Flavoprot_Pyr_Nucl_cyt_Rdtase"/>
</dbReference>
<dbReference type="PRINTS" id="PR00371">
    <property type="entry name" value="FPNCR"/>
</dbReference>
<dbReference type="STRING" id="1027249.SAMN05216179_3140"/>
<comment type="cofactor">
    <cofactor evidence="1">
        <name>FAD</name>
        <dbReference type="ChEBI" id="CHEBI:57692"/>
    </cofactor>
</comment>
<evidence type="ECO:0000256" key="3">
    <source>
        <dbReference type="ARBA" id="ARBA00022714"/>
    </source>
</evidence>
<evidence type="ECO:0000259" key="9">
    <source>
        <dbReference type="PROSITE" id="PS51384"/>
    </source>
</evidence>
<keyword evidence="5" id="KW-0274">FAD</keyword>
<evidence type="ECO:0000313" key="11">
    <source>
        <dbReference type="Proteomes" id="UP000184184"/>
    </source>
</evidence>
<proteinExistence type="predicted"/>
<dbReference type="GO" id="GO:0046872">
    <property type="term" value="F:metal ion binding"/>
    <property type="evidence" value="ECO:0007669"/>
    <property type="project" value="UniProtKB-KW"/>
</dbReference>
<evidence type="ECO:0000313" key="10">
    <source>
        <dbReference type="EMBL" id="SHN30100.1"/>
    </source>
</evidence>
<dbReference type="GO" id="GO:0051537">
    <property type="term" value="F:2 iron, 2 sulfur cluster binding"/>
    <property type="evidence" value="ECO:0007669"/>
    <property type="project" value="UniProtKB-KW"/>
</dbReference>
<reference evidence="10 11" key="1">
    <citation type="submission" date="2016-11" db="EMBL/GenBank/DDBJ databases">
        <authorList>
            <person name="Jaros S."/>
            <person name="Januszkiewicz K."/>
            <person name="Wedrychowicz H."/>
        </authorList>
    </citation>
    <scope>NUCLEOTIDE SEQUENCE [LARGE SCALE GENOMIC DNA]</scope>
    <source>
        <strain evidence="10 11">CGMCC 1.10681</strain>
    </source>
</reference>
<evidence type="ECO:0000256" key="1">
    <source>
        <dbReference type="ARBA" id="ARBA00001974"/>
    </source>
</evidence>
<dbReference type="CDD" id="cd00322">
    <property type="entry name" value="FNR_like"/>
    <property type="match status" value="1"/>
</dbReference>
<evidence type="ECO:0000256" key="8">
    <source>
        <dbReference type="ARBA" id="ARBA00023014"/>
    </source>
</evidence>
<keyword evidence="6" id="KW-0560">Oxidoreductase</keyword>
<dbReference type="GO" id="GO:0016491">
    <property type="term" value="F:oxidoreductase activity"/>
    <property type="evidence" value="ECO:0007669"/>
    <property type="project" value="UniProtKB-KW"/>
</dbReference>
<keyword evidence="7" id="KW-0408">Iron</keyword>
<evidence type="ECO:0000256" key="4">
    <source>
        <dbReference type="ARBA" id="ARBA00022723"/>
    </source>
</evidence>
<dbReference type="GO" id="GO:0050660">
    <property type="term" value="F:flavin adenine dinucleotide binding"/>
    <property type="evidence" value="ECO:0007669"/>
    <property type="project" value="TreeGrafter"/>
</dbReference>
<name>A0A1M7QGG9_9BACI</name>
<keyword evidence="2" id="KW-0285">Flavoprotein</keyword>
<organism evidence="10 11">
    <name type="scientific">Gracilibacillus kekensis</name>
    <dbReference type="NCBI Taxonomy" id="1027249"/>
    <lineage>
        <taxon>Bacteria</taxon>
        <taxon>Bacillati</taxon>
        <taxon>Bacillota</taxon>
        <taxon>Bacilli</taxon>
        <taxon>Bacillales</taxon>
        <taxon>Bacillaceae</taxon>
        <taxon>Gracilibacillus</taxon>
    </lineage>
</organism>
<dbReference type="InterPro" id="IPR050415">
    <property type="entry name" value="MRET"/>
</dbReference>
<accession>A0A1M7QGG9</accession>
<dbReference type="EMBL" id="FRCZ01000007">
    <property type="protein sequence ID" value="SHN30100.1"/>
    <property type="molecule type" value="Genomic_DNA"/>
</dbReference>
<evidence type="ECO:0000256" key="2">
    <source>
        <dbReference type="ARBA" id="ARBA00022630"/>
    </source>
</evidence>
<dbReference type="Gene3D" id="3.40.50.80">
    <property type="entry name" value="Nucleotide-binding domain of ferredoxin-NADP reductase (FNR) module"/>
    <property type="match status" value="1"/>
</dbReference>
<dbReference type="SUPFAM" id="SSF52343">
    <property type="entry name" value="Ferredoxin reductase-like, C-terminal NADP-linked domain"/>
    <property type="match status" value="1"/>
</dbReference>
<dbReference type="InterPro" id="IPR039261">
    <property type="entry name" value="FNR_nucleotide-bd"/>
</dbReference>
<feature type="domain" description="FAD-binding FR-type" evidence="9">
    <location>
        <begin position="11"/>
        <end position="112"/>
    </location>
</feature>
<dbReference type="InterPro" id="IPR017938">
    <property type="entry name" value="Riboflavin_synthase-like_b-brl"/>
</dbReference>
<dbReference type="Pfam" id="PF00175">
    <property type="entry name" value="NAD_binding_1"/>
    <property type="match status" value="1"/>
</dbReference>
<dbReference type="PROSITE" id="PS51384">
    <property type="entry name" value="FAD_FR"/>
    <property type="match status" value="1"/>
</dbReference>
<keyword evidence="8" id="KW-0411">Iron-sulfur</keyword>
<dbReference type="InterPro" id="IPR017927">
    <property type="entry name" value="FAD-bd_FR_type"/>
</dbReference>
<dbReference type="PANTHER" id="PTHR47354:SF8">
    <property type="entry name" value="1,2-PHENYLACETYL-COA EPOXIDASE, SUBUNIT E"/>
    <property type="match status" value="1"/>
</dbReference>
<keyword evidence="4" id="KW-0479">Metal-binding</keyword>
<dbReference type="SUPFAM" id="SSF63380">
    <property type="entry name" value="Riboflavin synthase domain-like"/>
    <property type="match status" value="1"/>
</dbReference>
<protein>
    <submittedName>
        <fullName evidence="10">Ferredoxin-NADP reductase</fullName>
    </submittedName>
</protein>
<evidence type="ECO:0000256" key="7">
    <source>
        <dbReference type="ARBA" id="ARBA00023004"/>
    </source>
</evidence>
<dbReference type="AlphaFoldDB" id="A0A1M7QGG9"/>
<gene>
    <name evidence="10" type="ORF">SAMN05216179_3140</name>
</gene>
<dbReference type="PANTHER" id="PTHR47354">
    <property type="entry name" value="NADH OXIDOREDUCTASE HCR"/>
    <property type="match status" value="1"/>
</dbReference>
<evidence type="ECO:0000256" key="5">
    <source>
        <dbReference type="ARBA" id="ARBA00022827"/>
    </source>
</evidence>
<keyword evidence="11" id="KW-1185">Reference proteome</keyword>
<sequence length="235" mass="26597">MAIIQDVFSIFKKRDLLFIKRIQETENIYTFLFEKAEDNIWKAGQHGLFTITHQKIKDHTRAFSIASAPNEDVIQVTMRVSDAPSDFKKSMLGLKQGDSIKMAGPVGPFYLKEKQPTILVAGGIGITPFRSVLKQLETEGTGKKHDIHLLYSDSNKDFVFREELENISEKTSISIAYIETKKQLQQELATLATLYSNNGKYLIAGPKSMVNDMATYLQKQTISKKNIIKDILIGY</sequence>
<evidence type="ECO:0000256" key="6">
    <source>
        <dbReference type="ARBA" id="ARBA00023002"/>
    </source>
</evidence>